<name>A0ABZ0UN67_9RICK</name>
<dbReference type="InterPro" id="IPR001463">
    <property type="entry name" value="Na/Ala_symport"/>
</dbReference>
<evidence type="ECO:0000256" key="8">
    <source>
        <dbReference type="SAM" id="Phobius"/>
    </source>
</evidence>
<feature type="transmembrane region" description="Helical" evidence="8">
    <location>
        <begin position="155"/>
        <end position="179"/>
    </location>
</feature>
<dbReference type="Pfam" id="PF01235">
    <property type="entry name" value="Na_Ala_symp"/>
    <property type="match status" value="1"/>
</dbReference>
<feature type="transmembrane region" description="Helical" evidence="8">
    <location>
        <begin position="191"/>
        <end position="209"/>
    </location>
</feature>
<evidence type="ECO:0000256" key="4">
    <source>
        <dbReference type="ARBA" id="ARBA00022475"/>
    </source>
</evidence>
<evidence type="ECO:0000256" key="1">
    <source>
        <dbReference type="ARBA" id="ARBA00004651"/>
    </source>
</evidence>
<comment type="subcellular location">
    <subcellularLocation>
        <location evidence="1">Cell membrane</location>
        <topology evidence="1">Multi-pass membrane protein</topology>
    </subcellularLocation>
</comment>
<feature type="transmembrane region" description="Helical" evidence="8">
    <location>
        <begin position="417"/>
        <end position="437"/>
    </location>
</feature>
<accession>A0ABZ0UN67</accession>
<feature type="transmembrane region" description="Helical" evidence="8">
    <location>
        <begin position="221"/>
        <end position="242"/>
    </location>
</feature>
<feature type="transmembrane region" description="Helical" evidence="8">
    <location>
        <begin position="264"/>
        <end position="282"/>
    </location>
</feature>
<evidence type="ECO:0000313" key="9">
    <source>
        <dbReference type="EMBL" id="WPX97569.1"/>
    </source>
</evidence>
<dbReference type="Proteomes" id="UP001325140">
    <property type="component" value="Chromosome"/>
</dbReference>
<evidence type="ECO:0000256" key="6">
    <source>
        <dbReference type="ARBA" id="ARBA00022989"/>
    </source>
</evidence>
<reference evidence="9" key="1">
    <citation type="submission" date="2022-10" db="EMBL/GenBank/DDBJ databases">
        <title>Host association and intracellularity evolved multiple times independently in the Rickettsiales.</title>
        <authorList>
            <person name="Castelli M."/>
            <person name="Nardi T."/>
            <person name="Gammuto L."/>
            <person name="Bellinzona G."/>
            <person name="Sabaneyeva E."/>
            <person name="Potekhin A."/>
            <person name="Serra V."/>
            <person name="Petroni G."/>
            <person name="Sassera D."/>
        </authorList>
    </citation>
    <scope>NUCLEOTIDE SEQUENCE [LARGE SCALE GENOMIC DNA]</scope>
    <source>
        <strain evidence="9">US_Bl 11III1</strain>
    </source>
</reference>
<feature type="transmembrane region" description="Helical" evidence="8">
    <location>
        <begin position="353"/>
        <end position="381"/>
    </location>
</feature>
<proteinExistence type="inferred from homology"/>
<evidence type="ECO:0000256" key="7">
    <source>
        <dbReference type="ARBA" id="ARBA00023136"/>
    </source>
</evidence>
<dbReference type="Gene3D" id="1.20.1740.10">
    <property type="entry name" value="Amino acid/polyamine transporter I"/>
    <property type="match status" value="1"/>
</dbReference>
<evidence type="ECO:0000313" key="10">
    <source>
        <dbReference type="Proteomes" id="UP001325140"/>
    </source>
</evidence>
<dbReference type="PRINTS" id="PR00175">
    <property type="entry name" value="NAALASMPORT"/>
</dbReference>
<gene>
    <name evidence="9" type="ORF">Fokcrypt_00074</name>
</gene>
<evidence type="ECO:0000256" key="5">
    <source>
        <dbReference type="ARBA" id="ARBA00022692"/>
    </source>
</evidence>
<sequence length="447" mass="49795">MGCIFSLFAWIDRFIWEYLGIFVILIGGIYLTYKARFLQMRTLKNPIKNIAEIFDITSHKSDSSYGLLPWKLYFSSIGGMVGVGNIVTIMGAVTFGGMGSILWMLLASFIGMIIKYCEVYLAIRYRIKKKNGDGYDGGLMYYIAASFAEGSVWRIILPLVISLLMCVYGVEVVQFLVITDSISTLLGVDKAIIVVVTLCCVMASALGGVKRLSEICAIMMPVLLVSYIGIGIYVVAVNYSAIPEILYEILYQGTKFYDFPREKWNIVGVVIAIHYGFARGIYSGDIGMGYDSVVHSEAKIIKSPASYARTTFFSLFTDTVISIISLLIAKLGGAFEQKGLSHFQYVSFSLEKFLPAFFTEFYITVVIVISGFSTIIGYFVVGQKAASYINSKYGRALYIVYAIMAFSVFAFQEQEDVMLIMSISGGIIMIVNIITILRLRNQIKFQD</sequence>
<evidence type="ECO:0000256" key="2">
    <source>
        <dbReference type="ARBA" id="ARBA00009261"/>
    </source>
</evidence>
<feature type="transmembrane region" description="Helical" evidence="8">
    <location>
        <begin position="72"/>
        <end position="95"/>
    </location>
</feature>
<keyword evidence="4" id="KW-1003">Cell membrane</keyword>
<keyword evidence="6 8" id="KW-1133">Transmembrane helix</keyword>
<dbReference type="RefSeq" id="WP_323722228.1">
    <property type="nucleotide sequence ID" value="NZ_CP110343.1"/>
</dbReference>
<comment type="similarity">
    <text evidence="2">Belongs to the alanine or glycine:cation symporter (AGCS) (TC 2.A.25) family.</text>
</comment>
<feature type="transmembrane region" description="Helical" evidence="8">
    <location>
        <begin position="101"/>
        <end position="123"/>
    </location>
</feature>
<keyword evidence="3" id="KW-0813">Transport</keyword>
<keyword evidence="7 8" id="KW-0472">Membrane</keyword>
<organism evidence="9 10">
    <name type="scientific">Candidatus Fokinia crypta</name>
    <dbReference type="NCBI Taxonomy" id="1920990"/>
    <lineage>
        <taxon>Bacteria</taxon>
        <taxon>Pseudomonadati</taxon>
        <taxon>Pseudomonadota</taxon>
        <taxon>Alphaproteobacteria</taxon>
        <taxon>Rickettsiales</taxon>
        <taxon>Candidatus Midichloriaceae</taxon>
        <taxon>Candidatus Fokinia</taxon>
    </lineage>
</organism>
<dbReference type="EMBL" id="CP110343">
    <property type="protein sequence ID" value="WPX97569.1"/>
    <property type="molecule type" value="Genomic_DNA"/>
</dbReference>
<keyword evidence="5 8" id="KW-0812">Transmembrane</keyword>
<protein>
    <submittedName>
        <fullName evidence="9">Sodium/aminoacid symport</fullName>
    </submittedName>
</protein>
<feature type="transmembrane region" description="Helical" evidence="8">
    <location>
        <begin position="15"/>
        <end position="33"/>
    </location>
</feature>
<feature type="transmembrane region" description="Helical" evidence="8">
    <location>
        <begin position="393"/>
        <end position="411"/>
    </location>
</feature>
<dbReference type="PANTHER" id="PTHR30330:SF3">
    <property type="entry name" value="TRANSCRIPTIONAL REGULATOR, LRP FAMILY"/>
    <property type="match status" value="1"/>
</dbReference>
<feature type="transmembrane region" description="Helical" evidence="8">
    <location>
        <begin position="312"/>
        <end position="333"/>
    </location>
</feature>
<evidence type="ECO:0000256" key="3">
    <source>
        <dbReference type="ARBA" id="ARBA00022448"/>
    </source>
</evidence>
<dbReference type="PANTHER" id="PTHR30330">
    <property type="entry name" value="AGSS FAMILY TRANSPORTER, SODIUM-ALANINE"/>
    <property type="match status" value="1"/>
</dbReference>
<keyword evidence="10" id="KW-1185">Reference proteome</keyword>